<protein>
    <submittedName>
        <fullName evidence="1">Uncharacterized protein</fullName>
    </submittedName>
</protein>
<evidence type="ECO:0000313" key="1">
    <source>
        <dbReference type="EMBL" id="KKW36404.1"/>
    </source>
</evidence>
<proteinExistence type="predicted"/>
<evidence type="ECO:0000313" key="2">
    <source>
        <dbReference type="Proteomes" id="UP000033865"/>
    </source>
</evidence>
<dbReference type="InterPro" id="IPR011051">
    <property type="entry name" value="RmlC_Cupin_sf"/>
</dbReference>
<dbReference type="SUPFAM" id="SSF51182">
    <property type="entry name" value="RmlC-like cupins"/>
    <property type="match status" value="1"/>
</dbReference>
<organism evidence="1 2">
    <name type="scientific">Candidatus Uhrbacteria bacterium GW2011_GWC2_53_7</name>
    <dbReference type="NCBI Taxonomy" id="1618986"/>
    <lineage>
        <taxon>Bacteria</taxon>
        <taxon>Candidatus Uhriibacteriota</taxon>
    </lineage>
</organism>
<accession>A0A0G2AU55</accession>
<dbReference type="AlphaFoldDB" id="A0A0G2AU55"/>
<dbReference type="Gene3D" id="2.60.120.10">
    <property type="entry name" value="Jelly Rolls"/>
    <property type="match status" value="1"/>
</dbReference>
<comment type="caution">
    <text evidence="1">The sequence shown here is derived from an EMBL/GenBank/DDBJ whole genome shotgun (WGS) entry which is preliminary data.</text>
</comment>
<name>A0A0G2AU55_9BACT</name>
<dbReference type="EMBL" id="LCRN01000027">
    <property type="protein sequence ID" value="KKW36404.1"/>
    <property type="molecule type" value="Genomic_DNA"/>
</dbReference>
<dbReference type="Proteomes" id="UP000033865">
    <property type="component" value="Unassembled WGS sequence"/>
</dbReference>
<gene>
    <name evidence="1" type="ORF">UY82_C0027G0009</name>
</gene>
<reference evidence="1 2" key="1">
    <citation type="journal article" date="2015" name="Nature">
        <title>rRNA introns, odd ribosomes, and small enigmatic genomes across a large radiation of phyla.</title>
        <authorList>
            <person name="Brown C.T."/>
            <person name="Hug L.A."/>
            <person name="Thomas B.C."/>
            <person name="Sharon I."/>
            <person name="Castelle C.J."/>
            <person name="Singh A."/>
            <person name="Wilkins M.J."/>
            <person name="Williams K.H."/>
            <person name="Banfield J.F."/>
        </authorList>
    </citation>
    <scope>NUCLEOTIDE SEQUENCE [LARGE SCALE GENOMIC DNA]</scope>
</reference>
<dbReference type="InterPro" id="IPR014710">
    <property type="entry name" value="RmlC-like_jellyroll"/>
</dbReference>
<sequence>MDTALPRIGILPNRLWPIPASDGHAESVFIDEPLLRILLEVFTGSSRSPLHIYTHADRFMYVAEGEITFVTYKTCTRLHSGESVIIRADHPHGFVVGERGAKLISISLGYGAQEGKSRLPNHISQQFAPLRDKASRIGAFEHETRWKNLYSQFEVQTMQWVKQTMLDSLKAGRPLPFDLEPNKHVSAIPMQGWKTPSAFILKVKGYSYGFSYHSEYGNEYISVSRVFTLRFAMNRSDKKIPVLT</sequence>